<dbReference type="InterPro" id="IPR001296">
    <property type="entry name" value="Glyco_trans_1"/>
</dbReference>
<feature type="domain" description="Glycosyl transferase family 1" evidence="4">
    <location>
        <begin position="282"/>
        <end position="448"/>
    </location>
</feature>
<evidence type="ECO:0000256" key="3">
    <source>
        <dbReference type="SAM" id="MobiDB-lite"/>
    </source>
</evidence>
<dbReference type="GO" id="GO:0016758">
    <property type="term" value="F:hexosyltransferase activity"/>
    <property type="evidence" value="ECO:0007669"/>
    <property type="project" value="TreeGrafter"/>
</dbReference>
<dbReference type="InterPro" id="IPR050194">
    <property type="entry name" value="Glycosyltransferase_grp1"/>
</dbReference>
<evidence type="ECO:0000313" key="7">
    <source>
        <dbReference type="Proteomes" id="UP000001549"/>
    </source>
</evidence>
<dbReference type="eggNOG" id="COG0438">
    <property type="taxonomic scope" value="Bacteria"/>
</dbReference>
<feature type="region of interest" description="Disordered" evidence="3">
    <location>
        <begin position="219"/>
        <end position="280"/>
    </location>
</feature>
<accession>F8B4S8</accession>
<protein>
    <submittedName>
        <fullName evidence="6">Glycosyl transferase group 1</fullName>
    </submittedName>
</protein>
<gene>
    <name evidence="6" type="ordered locus">FsymDg_1687</name>
</gene>
<feature type="compositionally biased region" description="Low complexity" evidence="3">
    <location>
        <begin position="552"/>
        <end position="586"/>
    </location>
</feature>
<dbReference type="KEGG" id="fsy:FsymDg_1687"/>
<dbReference type="STRING" id="656024.FsymDg_1687"/>
<dbReference type="PANTHER" id="PTHR45947:SF3">
    <property type="entry name" value="SULFOQUINOVOSYL TRANSFERASE SQD2"/>
    <property type="match status" value="1"/>
</dbReference>
<evidence type="ECO:0000256" key="1">
    <source>
        <dbReference type="ARBA" id="ARBA00022676"/>
    </source>
</evidence>
<feature type="compositionally biased region" description="Pro residues" evidence="3">
    <location>
        <begin position="225"/>
        <end position="244"/>
    </location>
</feature>
<dbReference type="Pfam" id="PF13579">
    <property type="entry name" value="Glyco_trans_4_4"/>
    <property type="match status" value="1"/>
</dbReference>
<evidence type="ECO:0000256" key="2">
    <source>
        <dbReference type="ARBA" id="ARBA00022679"/>
    </source>
</evidence>
<keyword evidence="1" id="KW-0328">Glycosyltransferase</keyword>
<name>F8B4S8_9ACTN</name>
<dbReference type="AlphaFoldDB" id="F8B4S8"/>
<feature type="compositionally biased region" description="Low complexity" evidence="3">
    <location>
        <begin position="245"/>
        <end position="256"/>
    </location>
</feature>
<keyword evidence="7" id="KW-1185">Reference proteome</keyword>
<feature type="domain" description="Glycosyltransferase subfamily 4-like N-terminal" evidence="5">
    <location>
        <begin position="26"/>
        <end position="211"/>
    </location>
</feature>
<feature type="compositionally biased region" description="Pro residues" evidence="3">
    <location>
        <begin position="262"/>
        <end position="272"/>
    </location>
</feature>
<feature type="compositionally biased region" description="Pro residues" evidence="3">
    <location>
        <begin position="495"/>
        <end position="520"/>
    </location>
</feature>
<dbReference type="Gene3D" id="3.40.50.2000">
    <property type="entry name" value="Glycogen Phosphorylase B"/>
    <property type="match status" value="2"/>
</dbReference>
<feature type="region of interest" description="Disordered" evidence="3">
    <location>
        <begin position="482"/>
        <end position="599"/>
    </location>
</feature>
<evidence type="ECO:0000259" key="4">
    <source>
        <dbReference type="Pfam" id="PF00534"/>
    </source>
</evidence>
<reference evidence="6 7" key="1">
    <citation type="submission" date="2011-05" db="EMBL/GenBank/DDBJ databases">
        <title>Complete sequence of chromosome of Frankia symbiont of Datisca glomerata.</title>
        <authorList>
            <consortium name="US DOE Joint Genome Institute"/>
            <person name="Lucas S."/>
            <person name="Han J."/>
            <person name="Lapidus A."/>
            <person name="Cheng J.-F."/>
            <person name="Goodwin L."/>
            <person name="Pitluck S."/>
            <person name="Peters L."/>
            <person name="Mikhailova N."/>
            <person name="Chertkov O."/>
            <person name="Teshima H."/>
            <person name="Han C."/>
            <person name="Tapia R."/>
            <person name="Land M."/>
            <person name="Hauser L."/>
            <person name="Kyrpides N."/>
            <person name="Ivanova N."/>
            <person name="Pagani I."/>
            <person name="Berry A."/>
            <person name="Pawlowski K."/>
            <person name="Persson T."/>
            <person name="Vanden Heuvel B."/>
            <person name="Benson D."/>
            <person name="Woyke T."/>
        </authorList>
    </citation>
    <scope>NUCLEOTIDE SEQUENCE [LARGE SCALE GENOMIC DNA]</scope>
    <source>
        <strain evidence="7">4085684</strain>
    </source>
</reference>
<dbReference type="InterPro" id="IPR028098">
    <property type="entry name" value="Glyco_trans_4-like_N"/>
</dbReference>
<evidence type="ECO:0000259" key="5">
    <source>
        <dbReference type="Pfam" id="PF13579"/>
    </source>
</evidence>
<dbReference type="RefSeq" id="WP_013873094.1">
    <property type="nucleotide sequence ID" value="NC_015656.1"/>
</dbReference>
<proteinExistence type="predicted"/>
<dbReference type="GO" id="GO:1901137">
    <property type="term" value="P:carbohydrate derivative biosynthetic process"/>
    <property type="evidence" value="ECO:0007669"/>
    <property type="project" value="UniProtKB-ARBA"/>
</dbReference>
<dbReference type="CDD" id="cd03794">
    <property type="entry name" value="GT4_WbuB-like"/>
    <property type="match status" value="1"/>
</dbReference>
<sequence length="599" mass="62356">MAADTAGRRPLRVLLITHYFPPEVGAPQARLAETARAWAADGLDVTVLTGMPNHPTGVVPPEYRGAWRRIERRDGYRVIRTWLYATPNEGIARRTLSHLSFTVTSVLLGGRAAGAADVVVVSSPTFFPLGSAWLLARLRRARLVVEVRDLWPAIFVQLGVLRDRRVIAALERLEMAAYRAADAVVTVTDGFRDDIVGRGIPAGKVHTIHNGADLSRFSPAAPAALPAPPSPPTQPALPAPPAPPVAAESPVEAKPASRTEPLGPPAASPPAGSPSAEPASRTLRARLGARPGDTLVLYIGAHGISQGLVSVVDAAAELARDPVHVALVGEGADRGRVADRVAELGLTNVTMLPAVDRDEVPAIVAAADICLVPLRDVPLFATFIPSKMFELLAAGRPVIGALAGEAARILSEAGGVVVPPENPSALARAVRALAADPARRAAMGAQGRACVVARFDRQALARRYRHLLEEVTGRAVAVPRQRPCPVDDTAELRWPPVPPPRLAAGPPGPSRPATGPPGPSRPAGEPRRPADEPSQPVSEPLLSIPLPPLPAGGPAEAAEASGVPGETGVPGTFGTTSTFGTTGVTPDITTDVPGQRGRA</sequence>
<keyword evidence="2 6" id="KW-0808">Transferase</keyword>
<dbReference type="EMBL" id="CP002801">
    <property type="protein sequence ID" value="AEH09138.1"/>
    <property type="molecule type" value="Genomic_DNA"/>
</dbReference>
<organism evidence="6 7">
    <name type="scientific">Candidatus Protofrankia datiscae</name>
    <dbReference type="NCBI Taxonomy" id="2716812"/>
    <lineage>
        <taxon>Bacteria</taxon>
        <taxon>Bacillati</taxon>
        <taxon>Actinomycetota</taxon>
        <taxon>Actinomycetes</taxon>
        <taxon>Frankiales</taxon>
        <taxon>Frankiaceae</taxon>
        <taxon>Protofrankia</taxon>
    </lineage>
</organism>
<dbReference type="SUPFAM" id="SSF53756">
    <property type="entry name" value="UDP-Glycosyltransferase/glycogen phosphorylase"/>
    <property type="match status" value="1"/>
</dbReference>
<dbReference type="PANTHER" id="PTHR45947">
    <property type="entry name" value="SULFOQUINOVOSYL TRANSFERASE SQD2"/>
    <property type="match status" value="1"/>
</dbReference>
<dbReference type="Proteomes" id="UP000001549">
    <property type="component" value="Chromosome"/>
</dbReference>
<dbReference type="Pfam" id="PF00534">
    <property type="entry name" value="Glycos_transf_1"/>
    <property type="match status" value="1"/>
</dbReference>
<evidence type="ECO:0000313" key="6">
    <source>
        <dbReference type="EMBL" id="AEH09138.1"/>
    </source>
</evidence>
<dbReference type="HOGENOM" id="CLU_009583_11_5_11"/>